<gene>
    <name evidence="1" type="ORF">MRB53_025702</name>
</gene>
<evidence type="ECO:0000313" key="2">
    <source>
        <dbReference type="Proteomes" id="UP001234297"/>
    </source>
</evidence>
<sequence>MPLTPRSSQKKLPTKKTLESKTPPKRENATATSTESQNPPNSNLPAATRLESNQNVGKTVLPRIVTIPSSLRSSKVKSKSSEEKEETLLRIGRKHDKGEGKSYKREEEEIAEEEDGVLERANNRRKQRDYEVFVGGLDRDAVEEDVEEAFKGVGDVVEVRLVKKAYSQRNKGFAFVRFATVEQARRAVTEIKSIKVKGRVCGVLRNNNNETLHLRNICTSWTKDKLIQKLKAFELENLEEVHLMDDPNNKGKNRGYAFLDFSTHMDAVAACTKLQKRDIFFGTNVRAEVAFSLSAVEPDEEVMAQVKSVFLDGLPASWDETDVYEHFKKYGEIENVQLARNMPTAKRKDFGFIGFRTREAAMACIDDVNEKGIGEGTHKVILKATLKKPLLKRAPVMGGRGGYDGKGYGERGPRSHGIGHSYSSRTSATHELLGRDHFDRFGGLSKYSSRGDKLRIESPPGERYADRLRRRELIRREPAPVVERSRRDPYLESSSSARHALDDYQEISTSYSRVPSRRQYDTDSYDPQYEYYEYSPVATYDYLAYSSLKRPYSAIDDDVVVSSSPTRRARMRSSLEMDAYPSHISDYDEYSQVLVDDYDDYERTGAKKEKNGKEIERGVCERHTWNGNGNSSRIGGGGSGSRLHHSMQQAPDDDSYFFSFSSRLHRSMQRAPDDDYYFFSSSSSSLFSFPYS</sequence>
<proteinExistence type="predicted"/>
<reference evidence="1 2" key="1">
    <citation type="journal article" date="2022" name="Hortic Res">
        <title>A haplotype resolved chromosomal level avocado genome allows analysis of novel avocado genes.</title>
        <authorList>
            <person name="Nath O."/>
            <person name="Fletcher S.J."/>
            <person name="Hayward A."/>
            <person name="Shaw L.M."/>
            <person name="Masouleh A.K."/>
            <person name="Furtado A."/>
            <person name="Henry R.J."/>
            <person name="Mitter N."/>
        </authorList>
    </citation>
    <scope>NUCLEOTIDE SEQUENCE [LARGE SCALE GENOMIC DNA]</scope>
    <source>
        <strain evidence="2">cv. Hass</strain>
    </source>
</reference>
<evidence type="ECO:0000313" key="1">
    <source>
        <dbReference type="EMBL" id="KAJ8632366.1"/>
    </source>
</evidence>
<protein>
    <submittedName>
        <fullName evidence="1">Uncharacterized protein</fullName>
    </submittedName>
</protein>
<dbReference type="EMBL" id="CM056816">
    <property type="protein sequence ID" value="KAJ8632366.1"/>
    <property type="molecule type" value="Genomic_DNA"/>
</dbReference>
<comment type="caution">
    <text evidence="1">The sequence shown here is derived from an EMBL/GenBank/DDBJ whole genome shotgun (WGS) entry which is preliminary data.</text>
</comment>
<dbReference type="Proteomes" id="UP001234297">
    <property type="component" value="Chromosome 8"/>
</dbReference>
<keyword evidence="2" id="KW-1185">Reference proteome</keyword>
<name>A0ACC2LFY4_PERAE</name>
<accession>A0ACC2LFY4</accession>
<organism evidence="1 2">
    <name type="scientific">Persea americana</name>
    <name type="common">Avocado</name>
    <dbReference type="NCBI Taxonomy" id="3435"/>
    <lineage>
        <taxon>Eukaryota</taxon>
        <taxon>Viridiplantae</taxon>
        <taxon>Streptophyta</taxon>
        <taxon>Embryophyta</taxon>
        <taxon>Tracheophyta</taxon>
        <taxon>Spermatophyta</taxon>
        <taxon>Magnoliopsida</taxon>
        <taxon>Magnoliidae</taxon>
        <taxon>Laurales</taxon>
        <taxon>Lauraceae</taxon>
        <taxon>Persea</taxon>
    </lineage>
</organism>